<evidence type="ECO:0000313" key="4">
    <source>
        <dbReference type="Proteomes" id="UP000266113"/>
    </source>
</evidence>
<reference evidence="3 4" key="1">
    <citation type="submission" date="2018-09" db="EMBL/GenBank/DDBJ databases">
        <title>Discovery and Ecogenomic Context for Candidatus Cryosericales, a Global Caldiserica Order Active in Thawing Permafrost.</title>
        <authorList>
            <person name="Martinez M.A."/>
            <person name="Woodcroft B.J."/>
            <person name="Ignacio Espinoza J.C."/>
            <person name="Zayed A."/>
            <person name="Singleton C.M."/>
            <person name="Boyd J."/>
            <person name="Li Y.-F."/>
            <person name="Purvine S."/>
            <person name="Maughan H."/>
            <person name="Hodgkins S.B."/>
            <person name="Anderson D."/>
            <person name="Sederholm M."/>
            <person name="Temperton B."/>
            <person name="Saleska S.R."/>
            <person name="Tyson G.W."/>
            <person name="Rich V.I."/>
        </authorList>
    </citation>
    <scope>NUCLEOTIDE SEQUENCE [LARGE SCALE GENOMIC DNA]</scope>
    <source>
        <strain evidence="3 4">SMC1</strain>
    </source>
</reference>
<feature type="region of interest" description="Disordered" evidence="1">
    <location>
        <begin position="1"/>
        <end position="24"/>
    </location>
</feature>
<name>A0A398DPE0_9BACT</name>
<accession>A0A398DPE0</accession>
<keyword evidence="2" id="KW-0472">Membrane</keyword>
<protein>
    <recommendedName>
        <fullName evidence="5">DUF4190 domain-containing protein</fullName>
    </recommendedName>
</protein>
<keyword evidence="2" id="KW-0812">Transmembrane</keyword>
<evidence type="ECO:0008006" key="5">
    <source>
        <dbReference type="Google" id="ProtNLM"/>
    </source>
</evidence>
<keyword evidence="2" id="KW-1133">Transmembrane helix</keyword>
<evidence type="ECO:0000313" key="3">
    <source>
        <dbReference type="EMBL" id="RIE17546.1"/>
    </source>
</evidence>
<dbReference type="EMBL" id="QXIY01000002">
    <property type="protein sequence ID" value="RIE17546.1"/>
    <property type="molecule type" value="Genomic_DNA"/>
</dbReference>
<evidence type="ECO:0000256" key="2">
    <source>
        <dbReference type="SAM" id="Phobius"/>
    </source>
</evidence>
<organism evidence="3 4">
    <name type="scientific">Candidatus Cryosericum septentrionale</name>
    <dbReference type="NCBI Taxonomy" id="2290913"/>
    <lineage>
        <taxon>Bacteria</taxon>
        <taxon>Pseudomonadati</taxon>
        <taxon>Caldisericota/Cryosericota group</taxon>
        <taxon>Candidatus Cryosericota</taxon>
        <taxon>Candidatus Cryosericia</taxon>
        <taxon>Candidatus Cryosericales</taxon>
        <taxon>Candidatus Cryosericaceae</taxon>
        <taxon>Candidatus Cryosericum</taxon>
    </lineage>
</organism>
<dbReference type="OrthoDB" id="9810839at2"/>
<dbReference type="Proteomes" id="UP000266113">
    <property type="component" value="Unassembled WGS sequence"/>
</dbReference>
<keyword evidence="4" id="KW-1185">Reference proteome</keyword>
<dbReference type="AlphaFoldDB" id="A0A398DPE0"/>
<evidence type="ECO:0000256" key="1">
    <source>
        <dbReference type="SAM" id="MobiDB-lite"/>
    </source>
</evidence>
<gene>
    <name evidence="3" type="ORF">SMC1_01085</name>
</gene>
<feature type="transmembrane region" description="Helical" evidence="2">
    <location>
        <begin position="68"/>
        <end position="94"/>
    </location>
</feature>
<feature type="transmembrane region" description="Helical" evidence="2">
    <location>
        <begin position="118"/>
        <end position="140"/>
    </location>
</feature>
<sequence length="144" mass="15379">MGARRHRKGHQDQPPVGASVAVSRKKDAAAPRGVTANISQDHTLDAIFDPAHIRLSSVMQRQSELATLAWHFALASVFVPVAGIVLGLLAVLFAREAQDMFDLVGGADFDRRRAHKSLVIGGTMTGAWLIGTIVLIFVLASKGS</sequence>
<comment type="caution">
    <text evidence="3">The sequence shown here is derived from an EMBL/GenBank/DDBJ whole genome shotgun (WGS) entry which is preliminary data.</text>
</comment>
<dbReference type="RefSeq" id="WP_119084968.1">
    <property type="nucleotide sequence ID" value="NZ_QXIY01000002.1"/>
</dbReference>
<proteinExistence type="predicted"/>